<organism evidence="1 2">
    <name type="scientific">Pararge aegeria aegeria</name>
    <dbReference type="NCBI Taxonomy" id="348720"/>
    <lineage>
        <taxon>Eukaryota</taxon>
        <taxon>Metazoa</taxon>
        <taxon>Ecdysozoa</taxon>
        <taxon>Arthropoda</taxon>
        <taxon>Hexapoda</taxon>
        <taxon>Insecta</taxon>
        <taxon>Pterygota</taxon>
        <taxon>Neoptera</taxon>
        <taxon>Endopterygota</taxon>
        <taxon>Lepidoptera</taxon>
        <taxon>Glossata</taxon>
        <taxon>Ditrysia</taxon>
        <taxon>Papilionoidea</taxon>
        <taxon>Nymphalidae</taxon>
        <taxon>Satyrinae</taxon>
        <taxon>Satyrini</taxon>
        <taxon>Parargina</taxon>
        <taxon>Pararge</taxon>
    </lineage>
</organism>
<reference evidence="1" key="1">
    <citation type="submission" date="2022-03" db="EMBL/GenBank/DDBJ databases">
        <authorList>
            <person name="Lindestad O."/>
        </authorList>
    </citation>
    <scope>NUCLEOTIDE SEQUENCE</scope>
</reference>
<dbReference type="AlphaFoldDB" id="A0A8S4QZY4"/>
<name>A0A8S4QZY4_9NEOP</name>
<accession>A0A8S4QZY4</accession>
<feature type="non-terminal residue" evidence="1">
    <location>
        <position position="28"/>
    </location>
</feature>
<keyword evidence="2" id="KW-1185">Reference proteome</keyword>
<dbReference type="Proteomes" id="UP000838756">
    <property type="component" value="Unassembled WGS sequence"/>
</dbReference>
<proteinExistence type="predicted"/>
<comment type="caution">
    <text evidence="1">The sequence shown here is derived from an EMBL/GenBank/DDBJ whole genome shotgun (WGS) entry which is preliminary data.</text>
</comment>
<evidence type="ECO:0000313" key="2">
    <source>
        <dbReference type="Proteomes" id="UP000838756"/>
    </source>
</evidence>
<gene>
    <name evidence="1" type="primary">jg16691</name>
    <name evidence="1" type="ORF">PAEG_LOCUS8410</name>
</gene>
<dbReference type="EMBL" id="CAKXAJ010024371">
    <property type="protein sequence ID" value="CAH2228613.1"/>
    <property type="molecule type" value="Genomic_DNA"/>
</dbReference>
<sequence>MGVPDGYRAEIGGQYVKQNRKYSENGIE</sequence>
<evidence type="ECO:0000313" key="1">
    <source>
        <dbReference type="EMBL" id="CAH2228613.1"/>
    </source>
</evidence>
<protein>
    <submittedName>
        <fullName evidence="1">Jg16691 protein</fullName>
    </submittedName>
</protein>